<feature type="domain" description="AMP-dependent synthetase/ligase" evidence="3">
    <location>
        <begin position="66"/>
        <end position="433"/>
    </location>
</feature>
<accession>A0A4V3XKF2</accession>
<dbReference type="Pfam" id="PF00501">
    <property type="entry name" value="AMP-binding"/>
    <property type="match status" value="1"/>
</dbReference>
<dbReference type="AlphaFoldDB" id="A0A4V3XKF2"/>
<proteinExistence type="inferred from homology"/>
<keyword evidence="2 5" id="KW-0436">Ligase</keyword>
<dbReference type="RefSeq" id="WP_136462324.1">
    <property type="nucleotide sequence ID" value="NZ_SRKY01000002.1"/>
</dbReference>
<comment type="caution">
    <text evidence="5">The sequence shown here is derived from an EMBL/GenBank/DDBJ whole genome shotgun (WGS) entry which is preliminary data.</text>
</comment>
<evidence type="ECO:0000313" key="5">
    <source>
        <dbReference type="EMBL" id="THH36723.1"/>
    </source>
</evidence>
<dbReference type="InterPro" id="IPR000873">
    <property type="entry name" value="AMP-dep_synth/lig_dom"/>
</dbReference>
<dbReference type="InterPro" id="IPR020845">
    <property type="entry name" value="AMP-binding_CS"/>
</dbReference>
<dbReference type="Proteomes" id="UP000306602">
    <property type="component" value="Unassembled WGS sequence"/>
</dbReference>
<keyword evidence="6" id="KW-1185">Reference proteome</keyword>
<evidence type="ECO:0000259" key="4">
    <source>
        <dbReference type="Pfam" id="PF13193"/>
    </source>
</evidence>
<evidence type="ECO:0000256" key="2">
    <source>
        <dbReference type="ARBA" id="ARBA00022598"/>
    </source>
</evidence>
<evidence type="ECO:0000259" key="3">
    <source>
        <dbReference type="Pfam" id="PF00501"/>
    </source>
</evidence>
<evidence type="ECO:0000256" key="1">
    <source>
        <dbReference type="ARBA" id="ARBA00006432"/>
    </source>
</evidence>
<dbReference type="PANTHER" id="PTHR43201">
    <property type="entry name" value="ACYL-COA SYNTHETASE"/>
    <property type="match status" value="1"/>
</dbReference>
<dbReference type="Pfam" id="PF13193">
    <property type="entry name" value="AMP-binding_C"/>
    <property type="match status" value="1"/>
</dbReference>
<dbReference type="InterPro" id="IPR045851">
    <property type="entry name" value="AMP-bd_C_sf"/>
</dbReference>
<sequence length="579" mass="62643">MTHSDAPATGRAALTLEEAVAKVTSDEPAFALTEAEIRGVTYKVFKNAPPHLRALMEASRASMDNGAAEYLVFEGRRWTYDAFRAEVYRLAHALETKLGVTRGTRVALAMHNCPELLFGMMAITSLGGVVTFLNAWWTTEELGYALEDSGAQIVLADSPRVARLAPLAGSMDLTVIGVHDGEATAPQSLTDLVAGIEKTDPPEVEIDPDDDMSIMYSSGTTGHPKGVVQTHRGATNAVFTWLMQFVMAPLMDPTIDPDSRPRPAGLIVTPLFHVTATHPVFLLSLPAGAKMVMMGRWDGKRAAEIIRDEGITRFLGVPTQCEDLRQAALEMGLSLETLDYMGSGGAKRPAAQVPDLAKAFPNAQVATGWGMTETNAVGIGMIGEEYEAKPGAAGRPHPPLQEYRFLDDAGHDVPRGEIGEITVKSPCNMREYLNQPAATAEVLKDGWLSTGDLGYMDEDGIIFIVDRKKNIIIRGGENIACLDVEGALHSHPAIVEACAFSVPHDRLGEVVGAGVQIRPGHSVTAEDIQTYLKDHIAHFKIPEHLWLFDEPLPRGTTDKLERRGLQAQCLTTLKEQAGV</sequence>
<dbReference type="SUPFAM" id="SSF56801">
    <property type="entry name" value="Acetyl-CoA synthetase-like"/>
    <property type="match status" value="1"/>
</dbReference>
<dbReference type="OrthoDB" id="6187882at2"/>
<dbReference type="InterPro" id="IPR025110">
    <property type="entry name" value="AMP-bd_C"/>
</dbReference>
<name>A0A4V3XKF2_9RHOB</name>
<dbReference type="Gene3D" id="3.40.50.12780">
    <property type="entry name" value="N-terminal domain of ligase-like"/>
    <property type="match status" value="1"/>
</dbReference>
<dbReference type="GO" id="GO:0006631">
    <property type="term" value="P:fatty acid metabolic process"/>
    <property type="evidence" value="ECO:0007669"/>
    <property type="project" value="TreeGrafter"/>
</dbReference>
<dbReference type="EMBL" id="SRKY01000002">
    <property type="protein sequence ID" value="THH36723.1"/>
    <property type="molecule type" value="Genomic_DNA"/>
</dbReference>
<comment type="similarity">
    <text evidence="1">Belongs to the ATP-dependent AMP-binding enzyme family.</text>
</comment>
<dbReference type="PROSITE" id="PS00455">
    <property type="entry name" value="AMP_BINDING"/>
    <property type="match status" value="1"/>
</dbReference>
<feature type="domain" description="AMP-binding enzyme C-terminal" evidence="4">
    <location>
        <begin position="484"/>
        <end position="555"/>
    </location>
</feature>
<reference evidence="5 6" key="1">
    <citation type="submission" date="2019-04" db="EMBL/GenBank/DDBJ databases">
        <title>Shimia ponticola sp. nov., isolated from seawater.</title>
        <authorList>
            <person name="Kim Y.-O."/>
            <person name="Yoon J.-H."/>
        </authorList>
    </citation>
    <scope>NUCLEOTIDE SEQUENCE [LARGE SCALE GENOMIC DNA]</scope>
    <source>
        <strain evidence="5 6">MYP11</strain>
    </source>
</reference>
<protein>
    <submittedName>
        <fullName evidence="5">Long-chain fatty acid--CoA ligase</fullName>
    </submittedName>
</protein>
<dbReference type="PANTHER" id="PTHR43201:SF5">
    <property type="entry name" value="MEDIUM-CHAIN ACYL-COA LIGASE ACSF2, MITOCHONDRIAL"/>
    <property type="match status" value="1"/>
</dbReference>
<evidence type="ECO:0000313" key="6">
    <source>
        <dbReference type="Proteomes" id="UP000306602"/>
    </source>
</evidence>
<gene>
    <name evidence="5" type="ORF">E4Z66_07185</name>
</gene>
<dbReference type="Gene3D" id="3.30.300.30">
    <property type="match status" value="1"/>
</dbReference>
<dbReference type="GO" id="GO:0031956">
    <property type="term" value="F:medium-chain fatty acid-CoA ligase activity"/>
    <property type="evidence" value="ECO:0007669"/>
    <property type="project" value="TreeGrafter"/>
</dbReference>
<dbReference type="InterPro" id="IPR042099">
    <property type="entry name" value="ANL_N_sf"/>
</dbReference>
<organism evidence="5 6">
    <name type="scientific">Aliishimia ponticola</name>
    <dbReference type="NCBI Taxonomy" id="2499833"/>
    <lineage>
        <taxon>Bacteria</taxon>
        <taxon>Pseudomonadati</taxon>
        <taxon>Pseudomonadota</taxon>
        <taxon>Alphaproteobacteria</taxon>
        <taxon>Rhodobacterales</taxon>
        <taxon>Paracoccaceae</taxon>
        <taxon>Aliishimia</taxon>
    </lineage>
</organism>